<dbReference type="SMART" id="SM00389">
    <property type="entry name" value="HOX"/>
    <property type="match status" value="1"/>
</dbReference>
<dbReference type="PROSITE" id="PS00027">
    <property type="entry name" value="HOMEOBOX_1"/>
    <property type="match status" value="1"/>
</dbReference>
<dbReference type="SUPFAM" id="SSF46689">
    <property type="entry name" value="Homeodomain-like"/>
    <property type="match status" value="1"/>
</dbReference>
<keyword evidence="3 7" id="KW-0238">DNA-binding</keyword>
<dbReference type="Pfam" id="PF00046">
    <property type="entry name" value="Homeodomain"/>
    <property type="match status" value="1"/>
</dbReference>
<dbReference type="InterPro" id="IPR009057">
    <property type="entry name" value="Homeodomain-like_sf"/>
</dbReference>
<dbReference type="Gene3D" id="1.10.10.60">
    <property type="entry name" value="Homeodomain-like"/>
    <property type="match status" value="1"/>
</dbReference>
<dbReference type="CDD" id="cd00086">
    <property type="entry name" value="homeodomain"/>
    <property type="match status" value="1"/>
</dbReference>
<evidence type="ECO:0000256" key="7">
    <source>
        <dbReference type="PROSITE-ProRule" id="PRU00108"/>
    </source>
</evidence>
<keyword evidence="4 7" id="KW-0371">Homeobox</keyword>
<keyword evidence="2" id="KW-0217">Developmental protein</keyword>
<dbReference type="PANTHER" id="PTHR24338:SF0">
    <property type="entry name" value="MUSCLE SEGMENTATION HOMEOBOX"/>
    <property type="match status" value="1"/>
</dbReference>
<evidence type="ECO:0000259" key="10">
    <source>
        <dbReference type="PROSITE" id="PS50071"/>
    </source>
</evidence>
<evidence type="ECO:0000256" key="5">
    <source>
        <dbReference type="ARBA" id="ARBA00023242"/>
    </source>
</evidence>
<gene>
    <name evidence="11" type="primary">msxb</name>
    <name evidence="11" type="ORF">NPIL_659371</name>
</gene>
<evidence type="ECO:0000256" key="4">
    <source>
        <dbReference type="ARBA" id="ARBA00023155"/>
    </source>
</evidence>
<protein>
    <submittedName>
        <fullName evidence="11">Homeobox protein MSH-B</fullName>
    </submittedName>
</protein>
<dbReference type="AlphaFoldDB" id="A0A8X6IVN5"/>
<evidence type="ECO:0000256" key="6">
    <source>
        <dbReference type="ARBA" id="ARBA00038425"/>
    </source>
</evidence>
<evidence type="ECO:0000313" key="11">
    <source>
        <dbReference type="EMBL" id="GFS61229.1"/>
    </source>
</evidence>
<dbReference type="GO" id="GO:0000981">
    <property type="term" value="F:DNA-binding transcription factor activity, RNA polymerase II-specific"/>
    <property type="evidence" value="ECO:0007669"/>
    <property type="project" value="InterPro"/>
</dbReference>
<comment type="similarity">
    <text evidence="6">Belongs to the Msh homeobox family.</text>
</comment>
<evidence type="ECO:0000256" key="1">
    <source>
        <dbReference type="ARBA" id="ARBA00004123"/>
    </source>
</evidence>
<feature type="DNA-binding region" description="Homeobox" evidence="7">
    <location>
        <begin position="183"/>
        <end position="242"/>
    </location>
</feature>
<feature type="domain" description="Homeobox" evidence="10">
    <location>
        <begin position="181"/>
        <end position="241"/>
    </location>
</feature>
<evidence type="ECO:0000256" key="8">
    <source>
        <dbReference type="RuleBase" id="RU000682"/>
    </source>
</evidence>
<proteinExistence type="inferred from homology"/>
<evidence type="ECO:0000256" key="9">
    <source>
        <dbReference type="SAM" id="MobiDB-lite"/>
    </source>
</evidence>
<dbReference type="InterPro" id="IPR050674">
    <property type="entry name" value="Msh_Homeobox_Regulators"/>
</dbReference>
<evidence type="ECO:0000256" key="3">
    <source>
        <dbReference type="ARBA" id="ARBA00023125"/>
    </source>
</evidence>
<sequence length="289" mass="33866">MENRSFKYTVEDENDAKKKVEQHVHPFSVSNLLSLENTGCSEPTQSKQSRKELEESVFQTLKRMSHYQIKNSQKNKIELPQFHENATNDTEQNGNLLSSFHSLKVDYISKDIKCYNEPPSQNLNTFWQLNPVRFNNIPYQVLNDWPYFLPQVKPGNANKGNVSFSPTSSPNLESVKLRRHTKNRKPRTPFTSQQLVKLENKFRSKPYLSILERAEISNSLQLTDTQVKIWFQNRRAKEKRLKETELERLRMSNRVPLILPNMLYQPIVHPLSMHTLTASNMYTNGLMNR</sequence>
<organism evidence="11 12">
    <name type="scientific">Nephila pilipes</name>
    <name type="common">Giant wood spider</name>
    <name type="synonym">Nephila maculata</name>
    <dbReference type="NCBI Taxonomy" id="299642"/>
    <lineage>
        <taxon>Eukaryota</taxon>
        <taxon>Metazoa</taxon>
        <taxon>Ecdysozoa</taxon>
        <taxon>Arthropoda</taxon>
        <taxon>Chelicerata</taxon>
        <taxon>Arachnida</taxon>
        <taxon>Araneae</taxon>
        <taxon>Araneomorphae</taxon>
        <taxon>Entelegynae</taxon>
        <taxon>Araneoidea</taxon>
        <taxon>Nephilidae</taxon>
        <taxon>Nephila</taxon>
    </lineage>
</organism>
<dbReference type="EMBL" id="BMAW01047518">
    <property type="protein sequence ID" value="GFS61229.1"/>
    <property type="molecule type" value="Genomic_DNA"/>
</dbReference>
<dbReference type="InterPro" id="IPR001356">
    <property type="entry name" value="HD"/>
</dbReference>
<comment type="caution">
    <text evidence="11">The sequence shown here is derived from an EMBL/GenBank/DDBJ whole genome shotgun (WGS) entry which is preliminary data.</text>
</comment>
<dbReference type="OrthoDB" id="6159439at2759"/>
<keyword evidence="5 7" id="KW-0539">Nucleus</keyword>
<feature type="region of interest" description="Disordered" evidence="9">
    <location>
        <begin position="159"/>
        <end position="190"/>
    </location>
</feature>
<evidence type="ECO:0000256" key="2">
    <source>
        <dbReference type="ARBA" id="ARBA00022473"/>
    </source>
</evidence>
<feature type="compositionally biased region" description="Basic residues" evidence="9">
    <location>
        <begin position="177"/>
        <end position="187"/>
    </location>
</feature>
<dbReference type="PANTHER" id="PTHR24338">
    <property type="entry name" value="HOMEOBOX PROTEIN MSX"/>
    <property type="match status" value="1"/>
</dbReference>
<feature type="compositionally biased region" description="Polar residues" evidence="9">
    <location>
        <begin position="159"/>
        <end position="172"/>
    </location>
</feature>
<dbReference type="Proteomes" id="UP000887013">
    <property type="component" value="Unassembled WGS sequence"/>
</dbReference>
<dbReference type="PROSITE" id="PS50071">
    <property type="entry name" value="HOMEOBOX_2"/>
    <property type="match status" value="1"/>
</dbReference>
<keyword evidence="12" id="KW-1185">Reference proteome</keyword>
<dbReference type="GO" id="GO:0005634">
    <property type="term" value="C:nucleus"/>
    <property type="evidence" value="ECO:0007669"/>
    <property type="project" value="UniProtKB-SubCell"/>
</dbReference>
<name>A0A8X6IVN5_NEPPI</name>
<dbReference type="PRINTS" id="PR00024">
    <property type="entry name" value="HOMEOBOX"/>
</dbReference>
<dbReference type="GO" id="GO:0048598">
    <property type="term" value="P:embryonic morphogenesis"/>
    <property type="evidence" value="ECO:0007669"/>
    <property type="project" value="TreeGrafter"/>
</dbReference>
<evidence type="ECO:0000313" key="12">
    <source>
        <dbReference type="Proteomes" id="UP000887013"/>
    </source>
</evidence>
<dbReference type="GO" id="GO:0000977">
    <property type="term" value="F:RNA polymerase II transcription regulatory region sequence-specific DNA binding"/>
    <property type="evidence" value="ECO:0007669"/>
    <property type="project" value="TreeGrafter"/>
</dbReference>
<reference evidence="11" key="1">
    <citation type="submission" date="2020-08" db="EMBL/GenBank/DDBJ databases">
        <title>Multicomponent nature underlies the extraordinary mechanical properties of spider dragline silk.</title>
        <authorList>
            <person name="Kono N."/>
            <person name="Nakamura H."/>
            <person name="Mori M."/>
            <person name="Yoshida Y."/>
            <person name="Ohtoshi R."/>
            <person name="Malay A.D."/>
            <person name="Moran D.A.P."/>
            <person name="Tomita M."/>
            <person name="Numata K."/>
            <person name="Arakawa K."/>
        </authorList>
    </citation>
    <scope>NUCLEOTIDE SEQUENCE</scope>
</reference>
<accession>A0A8X6IVN5</accession>
<dbReference type="InterPro" id="IPR020479">
    <property type="entry name" value="HD_metazoa"/>
</dbReference>
<comment type="subcellular location">
    <subcellularLocation>
        <location evidence="1 7 8">Nucleus</location>
    </subcellularLocation>
</comment>
<dbReference type="InterPro" id="IPR017970">
    <property type="entry name" value="Homeobox_CS"/>
</dbReference>